<dbReference type="SMART" id="SM00342">
    <property type="entry name" value="HTH_ARAC"/>
    <property type="match status" value="1"/>
</dbReference>
<dbReference type="RefSeq" id="WP_032931166.1">
    <property type="nucleotide sequence ID" value="NZ_LZTH01000005.1"/>
</dbReference>
<dbReference type="Proteomes" id="UP000093748">
    <property type="component" value="Unassembled WGS sequence"/>
</dbReference>
<gene>
    <name evidence="4" type="ORF">BAE39_23690</name>
</gene>
<dbReference type="InterPro" id="IPR009594">
    <property type="entry name" value="Tscrpt_reg_HTH_AraC_N"/>
</dbReference>
<comment type="caution">
    <text evidence="4">The sequence shown here is derived from an EMBL/GenBank/DDBJ whole genome shotgun (WGS) entry which is preliminary data.</text>
</comment>
<dbReference type="PANTHER" id="PTHR43436:SF1">
    <property type="entry name" value="TRANSCRIPTIONAL REGULATORY PROTEIN"/>
    <property type="match status" value="1"/>
</dbReference>
<dbReference type="InterPro" id="IPR018060">
    <property type="entry name" value="HTH_AraC"/>
</dbReference>
<keyword evidence="1" id="KW-0805">Transcription regulation</keyword>
<dbReference type="Pfam" id="PF12833">
    <property type="entry name" value="HTH_18"/>
    <property type="match status" value="1"/>
</dbReference>
<accession>A0A1A5HPE1</accession>
<dbReference type="Gene3D" id="1.10.10.60">
    <property type="entry name" value="Homeodomain-like"/>
    <property type="match status" value="2"/>
</dbReference>
<keyword evidence="2" id="KW-0804">Transcription</keyword>
<proteinExistence type="predicted"/>
<organism evidence="4 5">
    <name type="scientific">Rhizobium loti</name>
    <name type="common">Mesorhizobium loti</name>
    <dbReference type="NCBI Taxonomy" id="381"/>
    <lineage>
        <taxon>Bacteria</taxon>
        <taxon>Pseudomonadati</taxon>
        <taxon>Pseudomonadota</taxon>
        <taxon>Alphaproteobacteria</taxon>
        <taxon>Hyphomicrobiales</taxon>
        <taxon>Phyllobacteriaceae</taxon>
        <taxon>Mesorhizobium</taxon>
    </lineage>
</organism>
<evidence type="ECO:0000256" key="2">
    <source>
        <dbReference type="ARBA" id="ARBA00023163"/>
    </source>
</evidence>
<dbReference type="InterPro" id="IPR009057">
    <property type="entry name" value="Homeodomain-like_sf"/>
</dbReference>
<feature type="domain" description="HTH araC/xylS-type" evidence="3">
    <location>
        <begin position="189"/>
        <end position="287"/>
    </location>
</feature>
<dbReference type="GeneID" id="66682851"/>
<evidence type="ECO:0000313" key="5">
    <source>
        <dbReference type="Proteomes" id="UP000093748"/>
    </source>
</evidence>
<protein>
    <submittedName>
        <fullName evidence="4">AraC family transcriptional regulator</fullName>
    </submittedName>
</protein>
<dbReference type="EMBL" id="LZTJ01000033">
    <property type="protein sequence ID" value="OBP70595.1"/>
    <property type="molecule type" value="Genomic_DNA"/>
</dbReference>
<dbReference type="PANTHER" id="PTHR43436">
    <property type="entry name" value="ARAC-FAMILY TRANSCRIPTIONAL REGULATOR"/>
    <property type="match status" value="1"/>
</dbReference>
<dbReference type="GO" id="GO:0043565">
    <property type="term" value="F:sequence-specific DNA binding"/>
    <property type="evidence" value="ECO:0007669"/>
    <property type="project" value="InterPro"/>
</dbReference>
<dbReference type="SUPFAM" id="SSF46689">
    <property type="entry name" value="Homeodomain-like"/>
    <property type="match status" value="2"/>
</dbReference>
<reference evidence="5" key="1">
    <citation type="submission" date="2016-06" db="EMBL/GenBank/DDBJ databases">
        <title>NZP2037 Pacbio-Illumina hybrid assembly.</title>
        <authorList>
            <person name="Ramsay J.P."/>
        </authorList>
    </citation>
    <scope>NUCLEOTIDE SEQUENCE [LARGE SCALE GENOMIC DNA]</scope>
    <source>
        <strain evidence="5">R7ANS::ICEMlSym2042</strain>
    </source>
</reference>
<dbReference type="AlphaFoldDB" id="A0A1A5HPE1"/>
<evidence type="ECO:0000259" key="3">
    <source>
        <dbReference type="PROSITE" id="PS01124"/>
    </source>
</evidence>
<evidence type="ECO:0000313" key="4">
    <source>
        <dbReference type="EMBL" id="OBP70595.1"/>
    </source>
</evidence>
<dbReference type="OrthoDB" id="9802263at2"/>
<evidence type="ECO:0000256" key="1">
    <source>
        <dbReference type="ARBA" id="ARBA00023015"/>
    </source>
</evidence>
<name>A0A1A5HPE1_RHILI</name>
<dbReference type="Pfam" id="PF06719">
    <property type="entry name" value="AraC_N"/>
    <property type="match status" value="1"/>
</dbReference>
<dbReference type="GO" id="GO:0003700">
    <property type="term" value="F:DNA-binding transcription factor activity"/>
    <property type="evidence" value="ECO:0007669"/>
    <property type="project" value="InterPro"/>
</dbReference>
<dbReference type="PROSITE" id="PS01124">
    <property type="entry name" value="HTH_ARAC_FAMILY_2"/>
    <property type="match status" value="1"/>
</dbReference>
<sequence length="298" mass="32763">MMKSLDDLKALVMRHARGRLTETGIPRVAIMKGEATTGPLLGLYDPRLCLVLQGAKSVMIGDQLLHYDAGRYFIAAVEVPAVGRVLQASPQHPYLSVSLALDTTLIASLLLDMPPVAEAPIGHGFAVSRADEALVDAWLRMIELIDHPAEIPVLAPLLEREILFRLLQGPQGAMLRQIAGADSRLSQIRRALAWIRDHYAEPFRVEDLARMGGMSASVFHRHFKAVTAMTPIQYQKRIRLNEARRRLLATSGDAAGVAFSVGYESASQFSREYARLFGAPPVRDVGRLRATPEPTELA</sequence>